<comment type="caution">
    <text evidence="3">The sequence shown here is derived from an EMBL/GenBank/DDBJ whole genome shotgun (WGS) entry which is preliminary data.</text>
</comment>
<accession>A0A815VQQ7</accession>
<keyword evidence="4" id="KW-1185">Reference proteome</keyword>
<dbReference type="Proteomes" id="UP000663832">
    <property type="component" value="Unassembled WGS sequence"/>
</dbReference>
<protein>
    <submittedName>
        <fullName evidence="3">Uncharacterized protein</fullName>
    </submittedName>
</protein>
<dbReference type="EMBL" id="CAJNOM010000673">
    <property type="protein sequence ID" value="CAF1538286.1"/>
    <property type="molecule type" value="Genomic_DNA"/>
</dbReference>
<dbReference type="AlphaFoldDB" id="A0A815VQQ7"/>
<evidence type="ECO:0000313" key="2">
    <source>
        <dbReference type="EMBL" id="CAF1023153.1"/>
    </source>
</evidence>
<proteinExistence type="predicted"/>
<evidence type="ECO:0000256" key="1">
    <source>
        <dbReference type="SAM" id="MobiDB-lite"/>
    </source>
</evidence>
<sequence>MEYQPDEIPQCTYNEEFFNQLDTILSLDQFQCSDSSSRNDFDTQVLLCEQAQCSNISSRNDLDIYLPASFRSPDDLFNNEGVTSHSHNEQATASVMPNNDVVEELFRGQSLGVIHYFTEPVNEETVTTTPSDVEIRNTETVADTLSEPNLDDLEQHTEEANLEIINELIAKLLMTINTHPSASLRLRYKTDRRRRTANSMKIDILNLKNIQLSSDQTFWIRLLLATWTENPSDEVCLHPNKLGYHSDDAYELTDGTICVPLTSDDIKKGIKALEHLSIIKRKLKAHNRLLTPLELFGIASDIDGNEIVTVNEAKKIFDQYNLKASRIICQLLIKENELFRFTDIVCETHKMEESNPPGQNNFNINLADIPLNDHPPGEQDFNINSPKMSLNDLLEIDLLEQHGFNTNSVDIPLSNLVEINPQDQHDFSLFLQLNSNNNEDAESLLGDLITELNHVLPDMPQNAMAIVDNEQLLQNPTEGQNVTEDQNFTIVDNWVPKEATGSQDGIMYLMYSMLFGLLEGTMFVSQQPKANKRLRYKCDGRRFLPDSRSHPMIVQMPNLQSIALARNQTIGIVVTIVTSTNNPMNQQFVHENDIFYHEADAIKIGHGCVFIPLKTFASEKKFPRMSIGYKKYEEYTFNLTPFDRNTMFGTTTTFMLENESDTTKVQKAKIFKQQYNLLSYQFIFHLALKEDNVVYISNITCDSDVIHEQIAPADISEQPLASASKKNSVKRVGSPNKPSSSKSKKLKSSPALLGLPVSLLLLDQRLNK</sequence>
<evidence type="ECO:0000313" key="4">
    <source>
        <dbReference type="Proteomes" id="UP000663832"/>
    </source>
</evidence>
<reference evidence="3" key="1">
    <citation type="submission" date="2021-02" db="EMBL/GenBank/DDBJ databases">
        <authorList>
            <person name="Nowell W R."/>
        </authorList>
    </citation>
    <scope>NUCLEOTIDE SEQUENCE</scope>
</reference>
<dbReference type="EMBL" id="CAJNOI010000081">
    <property type="protein sequence ID" value="CAF1023153.1"/>
    <property type="molecule type" value="Genomic_DNA"/>
</dbReference>
<gene>
    <name evidence="2" type="ORF">BJG266_LOCUS17111</name>
    <name evidence="3" type="ORF">QVE165_LOCUS46108</name>
</gene>
<feature type="region of interest" description="Disordered" evidence="1">
    <location>
        <begin position="717"/>
        <end position="748"/>
    </location>
</feature>
<evidence type="ECO:0000313" key="3">
    <source>
        <dbReference type="EMBL" id="CAF1538286.1"/>
    </source>
</evidence>
<organism evidence="3 4">
    <name type="scientific">Adineta steineri</name>
    <dbReference type="NCBI Taxonomy" id="433720"/>
    <lineage>
        <taxon>Eukaryota</taxon>
        <taxon>Metazoa</taxon>
        <taxon>Spiralia</taxon>
        <taxon>Gnathifera</taxon>
        <taxon>Rotifera</taxon>
        <taxon>Eurotatoria</taxon>
        <taxon>Bdelloidea</taxon>
        <taxon>Adinetida</taxon>
        <taxon>Adinetidae</taxon>
        <taxon>Adineta</taxon>
    </lineage>
</organism>
<name>A0A815VQQ7_9BILA</name>
<dbReference type="Proteomes" id="UP000663877">
    <property type="component" value="Unassembled WGS sequence"/>
</dbReference>
<dbReference type="OrthoDB" id="10040963at2759"/>